<keyword evidence="2" id="KW-1185">Reference proteome</keyword>
<evidence type="ECO:0000313" key="1">
    <source>
        <dbReference type="EMBL" id="KAF7827451.1"/>
    </source>
</evidence>
<protein>
    <submittedName>
        <fullName evidence="1">Ribonuclease H</fullName>
    </submittedName>
</protein>
<organism evidence="1 2">
    <name type="scientific">Senna tora</name>
    <dbReference type="NCBI Taxonomy" id="362788"/>
    <lineage>
        <taxon>Eukaryota</taxon>
        <taxon>Viridiplantae</taxon>
        <taxon>Streptophyta</taxon>
        <taxon>Embryophyta</taxon>
        <taxon>Tracheophyta</taxon>
        <taxon>Spermatophyta</taxon>
        <taxon>Magnoliopsida</taxon>
        <taxon>eudicotyledons</taxon>
        <taxon>Gunneridae</taxon>
        <taxon>Pentapetalae</taxon>
        <taxon>rosids</taxon>
        <taxon>fabids</taxon>
        <taxon>Fabales</taxon>
        <taxon>Fabaceae</taxon>
        <taxon>Caesalpinioideae</taxon>
        <taxon>Cassia clade</taxon>
        <taxon>Senna</taxon>
    </lineage>
</organism>
<dbReference type="EMBL" id="JAAIUW010000006">
    <property type="protein sequence ID" value="KAF7827451.1"/>
    <property type="molecule type" value="Genomic_DNA"/>
</dbReference>
<sequence>MEDSGGVGCVVTTEKAEVDLNVVATSGEEKPDTIVEVGEERVSIMPTSSSQEYLHGGQEGGFRFGKKLWISKRRIGRWRSRRRVTHERETVALHQPDAVILTETRWRISHCYREANKCADALANYGRISKVRYSFHQEPPPFLLTHLHHDQQGNNLLRQVTTRQPRNNEHELEPP</sequence>
<gene>
    <name evidence="1" type="ORF">G2W53_018615</name>
</gene>
<dbReference type="Proteomes" id="UP000634136">
    <property type="component" value="Unassembled WGS sequence"/>
</dbReference>
<accession>A0A834WQ06</accession>
<proteinExistence type="predicted"/>
<dbReference type="AlphaFoldDB" id="A0A834WQ06"/>
<evidence type="ECO:0000313" key="2">
    <source>
        <dbReference type="Proteomes" id="UP000634136"/>
    </source>
</evidence>
<comment type="caution">
    <text evidence="1">The sequence shown here is derived from an EMBL/GenBank/DDBJ whole genome shotgun (WGS) entry which is preliminary data.</text>
</comment>
<reference evidence="1" key="1">
    <citation type="submission" date="2020-09" db="EMBL/GenBank/DDBJ databases">
        <title>Genome-Enabled Discovery of Anthraquinone Biosynthesis in Senna tora.</title>
        <authorList>
            <person name="Kang S.-H."/>
            <person name="Pandey R.P."/>
            <person name="Lee C.-M."/>
            <person name="Sim J.-S."/>
            <person name="Jeong J.-T."/>
            <person name="Choi B.-S."/>
            <person name="Jung M."/>
            <person name="Ginzburg D."/>
            <person name="Zhao K."/>
            <person name="Won S.Y."/>
            <person name="Oh T.-J."/>
            <person name="Yu Y."/>
            <person name="Kim N.-H."/>
            <person name="Lee O.R."/>
            <person name="Lee T.-H."/>
            <person name="Bashyal P."/>
            <person name="Kim T.-S."/>
            <person name="Lee W.-H."/>
            <person name="Kawkins C."/>
            <person name="Kim C.-K."/>
            <person name="Kim J.S."/>
            <person name="Ahn B.O."/>
            <person name="Rhee S.Y."/>
            <person name="Sohng J.K."/>
        </authorList>
    </citation>
    <scope>NUCLEOTIDE SEQUENCE</scope>
    <source>
        <tissue evidence="1">Leaf</tissue>
    </source>
</reference>
<dbReference type="OrthoDB" id="1436503at2759"/>
<name>A0A834WQ06_9FABA</name>